<evidence type="ECO:0000313" key="3">
    <source>
        <dbReference type="EMBL" id="QDU27736.1"/>
    </source>
</evidence>
<evidence type="ECO:0000313" key="4">
    <source>
        <dbReference type="Proteomes" id="UP000315017"/>
    </source>
</evidence>
<evidence type="ECO:0000256" key="2">
    <source>
        <dbReference type="ARBA" id="ARBA00022723"/>
    </source>
</evidence>
<keyword evidence="4" id="KW-1185">Reference proteome</keyword>
<dbReference type="SUPFAM" id="SSF109854">
    <property type="entry name" value="DinB/YfiT-like putative metalloenzymes"/>
    <property type="match status" value="1"/>
</dbReference>
<organism evidence="3 4">
    <name type="scientific">Anatilimnocola aggregata</name>
    <dbReference type="NCBI Taxonomy" id="2528021"/>
    <lineage>
        <taxon>Bacteria</taxon>
        <taxon>Pseudomonadati</taxon>
        <taxon>Planctomycetota</taxon>
        <taxon>Planctomycetia</taxon>
        <taxon>Pirellulales</taxon>
        <taxon>Pirellulaceae</taxon>
        <taxon>Anatilimnocola</taxon>
    </lineage>
</organism>
<keyword evidence="2" id="KW-0479">Metal-binding</keyword>
<dbReference type="Pfam" id="PF05163">
    <property type="entry name" value="DinB"/>
    <property type="match status" value="1"/>
</dbReference>
<dbReference type="AlphaFoldDB" id="A0A517YBW3"/>
<dbReference type="EMBL" id="CP036274">
    <property type="protein sequence ID" value="QDU27736.1"/>
    <property type="molecule type" value="Genomic_DNA"/>
</dbReference>
<evidence type="ECO:0000256" key="1">
    <source>
        <dbReference type="ARBA" id="ARBA00008635"/>
    </source>
</evidence>
<sequence>MAPTVFKPPMLPYEAEMSLERLTEWNRELSDAFLVAIDASHDLELLHRDRRLEQIFHLVTHGTHHRTQFITMLRLLGKDPPFEAGDFGGWSMGIDSRATG</sequence>
<dbReference type="InterPro" id="IPR007837">
    <property type="entry name" value="DinB"/>
</dbReference>
<accession>A0A517YBW3</accession>
<protein>
    <submittedName>
        <fullName evidence="3">DinB family protein</fullName>
    </submittedName>
</protein>
<dbReference type="InterPro" id="IPR034660">
    <property type="entry name" value="DinB/YfiT-like"/>
</dbReference>
<dbReference type="GO" id="GO:0046872">
    <property type="term" value="F:metal ion binding"/>
    <property type="evidence" value="ECO:0007669"/>
    <property type="project" value="UniProtKB-KW"/>
</dbReference>
<gene>
    <name evidence="3" type="ORF">ETAA8_28260</name>
</gene>
<comment type="similarity">
    <text evidence="1">Belongs to the DinB family.</text>
</comment>
<dbReference type="Gene3D" id="1.20.120.450">
    <property type="entry name" value="dinb family like domain"/>
    <property type="match status" value="1"/>
</dbReference>
<name>A0A517YBW3_9BACT</name>
<dbReference type="KEGG" id="aagg:ETAA8_28260"/>
<proteinExistence type="inferred from homology"/>
<dbReference type="Proteomes" id="UP000315017">
    <property type="component" value="Chromosome"/>
</dbReference>
<reference evidence="3 4" key="1">
    <citation type="submission" date="2019-02" db="EMBL/GenBank/DDBJ databases">
        <title>Deep-cultivation of Planctomycetes and their phenomic and genomic characterization uncovers novel biology.</title>
        <authorList>
            <person name="Wiegand S."/>
            <person name="Jogler M."/>
            <person name="Boedeker C."/>
            <person name="Pinto D."/>
            <person name="Vollmers J."/>
            <person name="Rivas-Marin E."/>
            <person name="Kohn T."/>
            <person name="Peeters S.H."/>
            <person name="Heuer A."/>
            <person name="Rast P."/>
            <person name="Oberbeckmann S."/>
            <person name="Bunk B."/>
            <person name="Jeske O."/>
            <person name="Meyerdierks A."/>
            <person name="Storesund J.E."/>
            <person name="Kallscheuer N."/>
            <person name="Luecker S."/>
            <person name="Lage O.M."/>
            <person name="Pohl T."/>
            <person name="Merkel B.J."/>
            <person name="Hornburger P."/>
            <person name="Mueller R.-W."/>
            <person name="Bruemmer F."/>
            <person name="Labrenz M."/>
            <person name="Spormann A.M."/>
            <person name="Op den Camp H."/>
            <person name="Overmann J."/>
            <person name="Amann R."/>
            <person name="Jetten M.S.M."/>
            <person name="Mascher T."/>
            <person name="Medema M.H."/>
            <person name="Devos D.P."/>
            <person name="Kaster A.-K."/>
            <person name="Ovreas L."/>
            <person name="Rohde M."/>
            <person name="Galperin M.Y."/>
            <person name="Jogler C."/>
        </authorList>
    </citation>
    <scope>NUCLEOTIDE SEQUENCE [LARGE SCALE GENOMIC DNA]</scope>
    <source>
        <strain evidence="3 4">ETA_A8</strain>
    </source>
</reference>